<evidence type="ECO:0000256" key="4">
    <source>
        <dbReference type="PROSITE-ProRule" id="PRU00473"/>
    </source>
</evidence>
<dbReference type="Pfam" id="PF04972">
    <property type="entry name" value="BON"/>
    <property type="match status" value="1"/>
</dbReference>
<dbReference type="InterPro" id="IPR007055">
    <property type="entry name" value="BON_dom"/>
</dbReference>
<feature type="chain" id="PRO_5012034549" evidence="6">
    <location>
        <begin position="26"/>
        <end position="965"/>
    </location>
</feature>
<name>A0A1Y6EJT4_9HYPH</name>
<sequence length="965" mass="99913">MIKDLLRWVAPGVLTVAGGTAVALAMTTPAMVETLEQQGRDAMHRAGAEWAHVSVTGRNVLLTGTTSSDAEKNAAVAELSLISGLAAVDETVTVAPLASPYRLNVAVEGGRVSLFGSVPNEELRQQLLRDHDVADADLQIRSGQPDEALWRNGVEFAFSQAAHVDDGYFELSGLTLNAVGRARSEKALGELDIALAALPAGISAGTIALEPMRVTPYTWRAEFDGNRIAISGHVPEEQVADRLRTADVSGIPVATGLSLASGAPDGFAEQTKLLVEQLARLEQGEARITDGVSLLVGVPPTVEVAQAVNDAMSGTNSIVQLSAPRVADYWVSINRQSGGALVFDGYVPDEPTRDAFADIAGADVSFLKYGGGAPGYYRSTVDLGLELLGHLSEGRFSLSGGTVSISGVALSPTDYRSATSLLSTGLPQGVTLASQEIQAPRAANYTFAVRRDAGGSVTLEGLLPDPALESALLTAAGARATSTVTFASGEPQNFAAAAEQAIAFIPWLRSGKIAFDGDVWTIEGEPNSAIDQGSIETEFAVRGLASSRWTLALTEAPQAPGFADPYLWSAERLPDGSFLFAGNVPAASLQAWLKVHVGTRVADTSRVANGAPPEFAQHVRAAVAALMALEEGRVVFDGDTWAVSGTAADAAARTAATELVASFATLDGAAISIPAAAPSLPYAWSATKTSAGVALEGAVPAESLQRFLAVRAGAEVEDRTEVRADAPDGFASDVLQAMDVLALLRDGRVAFDGNQWVASGNALAPGAIAAATEVLGTNAPAWRLTLSDPEAVESQTAVSPAEPTDAASQPPGVATVTEPTVSREEPVPAPVTPQTSAADLAQCRARLAELSAHNAILFQSGAAIIAASATAELDAFAQALLLCPDSMVDVEGHTDSDGDDQQNLALSVARAEAVVTALIERGVSGDRLYAIGYGESRPVADNATADGKRQNRRIVVSIRGADEEG</sequence>
<comment type="subcellular location">
    <subcellularLocation>
        <location evidence="1">Cell outer membrane</location>
    </subcellularLocation>
</comment>
<dbReference type="Proteomes" id="UP000194474">
    <property type="component" value="Unassembled WGS sequence"/>
</dbReference>
<evidence type="ECO:0000256" key="5">
    <source>
        <dbReference type="SAM" id="MobiDB-lite"/>
    </source>
</evidence>
<feature type="signal peptide" evidence="6">
    <location>
        <begin position="1"/>
        <end position="25"/>
    </location>
</feature>
<proteinExistence type="predicted"/>
<dbReference type="PANTHER" id="PTHR30329">
    <property type="entry name" value="STATOR ELEMENT OF FLAGELLAR MOTOR COMPLEX"/>
    <property type="match status" value="1"/>
</dbReference>
<dbReference type="RefSeq" id="WP_086469126.1">
    <property type="nucleotide sequence ID" value="NZ_FXWK01000001.1"/>
</dbReference>
<dbReference type="PRINTS" id="PR01021">
    <property type="entry name" value="OMPADOMAIN"/>
</dbReference>
<evidence type="ECO:0000256" key="3">
    <source>
        <dbReference type="ARBA" id="ARBA00023237"/>
    </source>
</evidence>
<dbReference type="AlphaFoldDB" id="A0A1Y6EJT4"/>
<accession>A0A1Y6EJT4</accession>
<dbReference type="Gene3D" id="3.40.1520.20">
    <property type="match status" value="6"/>
</dbReference>
<dbReference type="InterPro" id="IPR036737">
    <property type="entry name" value="OmpA-like_sf"/>
</dbReference>
<dbReference type="InterPro" id="IPR006664">
    <property type="entry name" value="OMP_bac"/>
</dbReference>
<dbReference type="EMBL" id="FXWK01000001">
    <property type="protein sequence ID" value="SMQ62609.1"/>
    <property type="molecule type" value="Genomic_DNA"/>
</dbReference>
<dbReference type="SUPFAM" id="SSF103088">
    <property type="entry name" value="OmpA-like"/>
    <property type="match status" value="1"/>
</dbReference>
<protein>
    <submittedName>
        <fullName evidence="8">Outer membrane protein OmpA</fullName>
    </submittedName>
</protein>
<evidence type="ECO:0000313" key="9">
    <source>
        <dbReference type="Proteomes" id="UP000194474"/>
    </source>
</evidence>
<feature type="region of interest" description="Disordered" evidence="5">
    <location>
        <begin position="794"/>
        <end position="835"/>
    </location>
</feature>
<dbReference type="Pfam" id="PF00691">
    <property type="entry name" value="OmpA"/>
    <property type="match status" value="1"/>
</dbReference>
<evidence type="ECO:0000313" key="8">
    <source>
        <dbReference type="EMBL" id="SMQ62609.1"/>
    </source>
</evidence>
<evidence type="ECO:0000259" key="7">
    <source>
        <dbReference type="PROSITE" id="PS51123"/>
    </source>
</evidence>
<dbReference type="GO" id="GO:0009279">
    <property type="term" value="C:cell outer membrane"/>
    <property type="evidence" value="ECO:0007669"/>
    <property type="project" value="UniProtKB-SubCell"/>
</dbReference>
<dbReference type="PRINTS" id="PR01023">
    <property type="entry name" value="NAFLGMOTY"/>
</dbReference>
<evidence type="ECO:0000256" key="1">
    <source>
        <dbReference type="ARBA" id="ARBA00004442"/>
    </source>
</evidence>
<keyword evidence="9" id="KW-1185">Reference proteome</keyword>
<dbReference type="PROSITE" id="PS51123">
    <property type="entry name" value="OMPA_2"/>
    <property type="match status" value="1"/>
</dbReference>
<dbReference type="InterPro" id="IPR050330">
    <property type="entry name" value="Bact_OuterMem_StrucFunc"/>
</dbReference>
<keyword evidence="6" id="KW-0732">Signal</keyword>
<organism evidence="8 9">
    <name type="scientific">Devosia lucknowensis</name>
    <dbReference type="NCBI Taxonomy" id="1096929"/>
    <lineage>
        <taxon>Bacteria</taxon>
        <taxon>Pseudomonadati</taxon>
        <taxon>Pseudomonadota</taxon>
        <taxon>Alphaproteobacteria</taxon>
        <taxon>Hyphomicrobiales</taxon>
        <taxon>Devosiaceae</taxon>
        <taxon>Devosia</taxon>
    </lineage>
</organism>
<keyword evidence="3" id="KW-0998">Cell outer membrane</keyword>
<dbReference type="Gene3D" id="3.30.1330.60">
    <property type="entry name" value="OmpA-like domain"/>
    <property type="match status" value="1"/>
</dbReference>
<dbReference type="OrthoDB" id="5525824at2"/>
<dbReference type="PANTHER" id="PTHR30329:SF21">
    <property type="entry name" value="LIPOPROTEIN YIAD-RELATED"/>
    <property type="match status" value="1"/>
</dbReference>
<feature type="domain" description="OmpA-like" evidence="7">
    <location>
        <begin position="845"/>
        <end position="962"/>
    </location>
</feature>
<reference evidence="9" key="1">
    <citation type="submission" date="2017-04" db="EMBL/GenBank/DDBJ databases">
        <authorList>
            <person name="Varghese N."/>
            <person name="Submissions S."/>
        </authorList>
    </citation>
    <scope>NUCLEOTIDE SEQUENCE [LARGE SCALE GENOMIC DNA]</scope>
</reference>
<dbReference type="CDD" id="cd07185">
    <property type="entry name" value="OmpA_C-like"/>
    <property type="match status" value="1"/>
</dbReference>
<keyword evidence="2 4" id="KW-0472">Membrane</keyword>
<gene>
    <name evidence="8" type="ORF">SAMN06295905_0692</name>
</gene>
<dbReference type="InterPro" id="IPR006665">
    <property type="entry name" value="OmpA-like"/>
</dbReference>
<evidence type="ECO:0000256" key="2">
    <source>
        <dbReference type="ARBA" id="ARBA00023136"/>
    </source>
</evidence>
<evidence type="ECO:0000256" key="6">
    <source>
        <dbReference type="SAM" id="SignalP"/>
    </source>
</evidence>